<name>A0A8D3CKV6_SCOMX</name>
<dbReference type="PRINTS" id="PR00795">
    <property type="entry name" value="RYANODINER"/>
</dbReference>
<dbReference type="Pfam" id="PF06459">
    <property type="entry name" value="RR_TM4-6"/>
    <property type="match status" value="1"/>
</dbReference>
<dbReference type="GO" id="GO:0042383">
    <property type="term" value="C:sarcolemma"/>
    <property type="evidence" value="ECO:0007669"/>
    <property type="project" value="TreeGrafter"/>
</dbReference>
<dbReference type="InterPro" id="IPR035764">
    <property type="entry name" value="SPRY2_RyR"/>
</dbReference>
<dbReference type="InterPro" id="IPR035910">
    <property type="entry name" value="RyR/IP3R_RIH_dom_sf"/>
</dbReference>
<feature type="compositionally biased region" description="Basic and acidic residues" evidence="17">
    <location>
        <begin position="4368"/>
        <end position="4390"/>
    </location>
</feature>
<dbReference type="SUPFAM" id="SSF49899">
    <property type="entry name" value="Concanavalin A-like lectins/glucanases"/>
    <property type="match status" value="3"/>
</dbReference>
<evidence type="ECO:0000313" key="21">
    <source>
        <dbReference type="Ensembl" id="ENSSMAP00000047914.1"/>
    </source>
</evidence>
<dbReference type="GO" id="GO:0006941">
    <property type="term" value="P:striated muscle contraction"/>
    <property type="evidence" value="ECO:0007669"/>
    <property type="project" value="TreeGrafter"/>
</dbReference>
<dbReference type="InterPro" id="IPR003877">
    <property type="entry name" value="SPRY_dom"/>
</dbReference>
<dbReference type="InterPro" id="IPR035761">
    <property type="entry name" value="SPRY1_RyR"/>
</dbReference>
<dbReference type="PANTHER" id="PTHR46399">
    <property type="entry name" value="B30.2/SPRY DOMAIN-CONTAINING PROTEIN"/>
    <property type="match status" value="1"/>
</dbReference>
<dbReference type="InterPro" id="IPR036300">
    <property type="entry name" value="MIR_dom_sf"/>
</dbReference>
<keyword evidence="3" id="KW-0109">Calcium transport</keyword>
<dbReference type="Pfam" id="PF08454">
    <property type="entry name" value="RIH_assoc"/>
    <property type="match status" value="1"/>
</dbReference>
<dbReference type="InterPro" id="IPR035762">
    <property type="entry name" value="SPRY3_RyR"/>
</dbReference>
<dbReference type="FunFam" id="1.10.238.10:FF:000040">
    <property type="entry name" value="Ryanodine receptor 2"/>
    <property type="match status" value="1"/>
</dbReference>
<feature type="region of interest" description="Disordered" evidence="17">
    <location>
        <begin position="4157"/>
        <end position="4184"/>
    </location>
</feature>
<dbReference type="Gene3D" id="1.10.238.10">
    <property type="entry name" value="EF-hand"/>
    <property type="match status" value="1"/>
</dbReference>
<feature type="domain" description="MIR" evidence="20">
    <location>
        <begin position="219"/>
        <end position="273"/>
    </location>
</feature>
<evidence type="ECO:0000313" key="22">
    <source>
        <dbReference type="Proteomes" id="UP000694558"/>
    </source>
</evidence>
<dbReference type="PROSITE" id="PS50919">
    <property type="entry name" value="MIR"/>
    <property type="match status" value="3"/>
</dbReference>
<evidence type="ECO:0000256" key="15">
    <source>
        <dbReference type="ARBA" id="ARBA00023303"/>
    </source>
</evidence>
<dbReference type="FunFam" id="2.60.120.920:FF:000002">
    <property type="entry name" value="ryanodine receptor isoform X2"/>
    <property type="match status" value="1"/>
</dbReference>
<keyword evidence="15" id="KW-0407">Ion channel</keyword>
<keyword evidence="9" id="KW-0703">Sarcoplasmic reticulum</keyword>
<dbReference type="GO" id="GO:0033017">
    <property type="term" value="C:sarcoplasmic reticulum membrane"/>
    <property type="evidence" value="ECO:0007669"/>
    <property type="project" value="UniProtKB-SubCell"/>
</dbReference>
<dbReference type="PANTHER" id="PTHR46399:SF9">
    <property type="entry name" value="RYANODINE RECEPTOR 3"/>
    <property type="match status" value="1"/>
</dbReference>
<dbReference type="SMART" id="SM00472">
    <property type="entry name" value="MIR"/>
    <property type="match status" value="4"/>
</dbReference>
<keyword evidence="2" id="KW-0813">Transport</keyword>
<dbReference type="GeneTree" id="ENSGT00940000155507"/>
<keyword evidence="11" id="KW-0406">Ion transport</keyword>
<dbReference type="Gene3D" id="1.25.10.30">
    <property type="entry name" value="IP3 receptor type 1 binding core, RIH domain"/>
    <property type="match status" value="1"/>
</dbReference>
<dbReference type="GO" id="GO:0005219">
    <property type="term" value="F:ryanodine-sensitive calcium-release channel activity"/>
    <property type="evidence" value="ECO:0007669"/>
    <property type="project" value="InterPro"/>
</dbReference>
<evidence type="ECO:0000256" key="17">
    <source>
        <dbReference type="SAM" id="MobiDB-lite"/>
    </source>
</evidence>
<dbReference type="InterPro" id="IPR016093">
    <property type="entry name" value="MIR_motif"/>
</dbReference>
<evidence type="ECO:0000256" key="18">
    <source>
        <dbReference type="SAM" id="Phobius"/>
    </source>
</evidence>
<evidence type="ECO:0000259" key="20">
    <source>
        <dbReference type="PROSITE" id="PS50919"/>
    </source>
</evidence>
<dbReference type="GO" id="GO:0005516">
    <property type="term" value="F:calmodulin binding"/>
    <property type="evidence" value="ECO:0007669"/>
    <property type="project" value="UniProtKB-KW"/>
</dbReference>
<evidence type="ECO:0000256" key="16">
    <source>
        <dbReference type="ARBA" id="ARBA00036634"/>
    </source>
</evidence>
<sequence length="4887" mass="553854">MLTLISDKMLKTFSNVQYLPTHDDEVVLQCVACIQKENRKFCLAAEGLGNRLCYLEPTSEAKYVPPDLCICTFVLEQSLSVRALQEMLAKSGQNSEGAAQSGGHKTLLYGHAILLRHSFSSMYLACLKTSRSQTDKLSFDVGLQEDSTGEACWWTIHPASKQRSEGEKVRIGDDLILVSVSSERYLHLSISNGNIQVDASFMQTLWNVHPICSGSNIEEGYLLGGHVMRLFHGHDEVVTIPGSDQTEEQQRIVNYETGKAGAKARSLWRLEPLRISWSGSHIRWSQPFRLRHLTTGHYLALTEDKGLVLQDRERSDTIATAFCFRASKEKLEQSPKRDIEGMGVAEIKYGDSLGFITHLATGLWLSYQAPDVKSSRLGPLKRRACLHSEGHMDDGLTLQRCQHEESRAARIIRNTTLLFKRFIRDLDCLGVKNWSLVALPVEEVLQTLNDLITYFQLPDAELEHEERQIKLRSLKNRQNLFKQEGMLTLVSNCIDRLNVYNSAAHFGECAGSEAGAAWKDILNLLYELLAALIRGNRNNCTQFSNNLDWLVSKLERLESSSGILEVLHCILIESPEALNIIQRGHIKSIISLLYKHGRNHKILDVLCSLCVCNGVAVRTNQNLICDHLLPKRDLLLQTQLVNDVQSMRPNIFLGVSEGSAQYKKWYYELMIDQVDHFVTSEPSHLRVGWANTKGYAPYPGGGEGWGGNGVGDDLYSFGFDGLHLWSGQCVSSLTGSNFTCVPLTGRIPRAVASLNQHILTSEDVVSCCLDLGAPSISFRINGQPVQGMFENFNTDGLFFPVVSFSAGVKVRFLLGGRHGDFKFLPPSSYAPCYEALLPKEKMKVEPVKEYKRDVDGVRDLLGTTQFMSQASFIPTPVETSQIVMPPHLEKVRDKLAENIHELWGMNKIELGWSYGKIRDDNKRQHPCLVDFSKLPETEKNYNLQMSTETLKTLLALGCRVVQVNPNAEDSLKKIKLPKNYMMSNGYKPTPLDLSDIKLTPGQELLVDKLAENAHNVWAKDRIKQGWTYGIQQDLKSKRNPRLVLYVLLDERTKKSNRDSLREAIRTLIGYGYNIEPSDQEGGQVAERLSIDKIRFFRVERTYSVTTGKWYFEFEAVTGGDMRVGWARPGCKPDVELGTDELAFVFDGYRGHCLNMGSRLFGRCWHAGDVVGCMINMEDKSMIFTLNGEILITTKGSELCFTDFETEDGFIPVCSLGLAQVGRMNLGKDASSFKYYTMCGLQEGFEPFSVNMNREVTMWFSKRLPTFVNVPKDHNHIAVTRIDGTIDSPPCLKVTHKTFGTQNSNADMVFCRLSMPVEFHSFFKSSPVVDMNGVHEEDTLKVKHSRRVDYSSITTYYHSVRVFAGQDPTDVWVGWVTPDYHYYSNNFNLSKNRTVTVTLGDERGRVHESVKRSNCYMVWGGDGTGAAHTSSRSNVDLEIGCLIDLATGLVTFTVNGKDISTSYQVEPNTKLFPAVFVRPTSPNLFQFELAKIKNAMPLSSAIFKSEHKNPVPQCPPRLDVQTISAVLWSRMPNIFLKVETARVNERHGWVVQCVEPLQMLAVHIPEENRCVDIMELSEQEDMRKFHYHTLKLYCALCALGNTRVAHALCSHLDQSQLLYTIDNQYLSGMLREGFYNVLISIHLETAKEARLMMKDEFIIPVTAETRSIRLFSDASKKHLPPGVGLSTSLKPRLNFAPPCFISTKREQHLYSPQIPLDALKEKAITMLTEAVQGGGHHIRDPVGGGVEYQFVPILKLISTLLTMGVLGSDDVHKILLLIDPNVFREAHEEGATGATDKEGLTGAEEKAVEAGEEEAAKEAKQPMKGLLEKRLPEPVKRQMCELLHYFCDCELKHRIEAIVSFSDSFVSKLQYNQKFRYNELMLALNMSAAITARKTKEFRSPPQEQINMLLTFSMGEDCPCPTDIQEELYDFHNQLQLHCGIPMEEDEDEQDTSIKRRLLMLVNKIKGQSHKAEEPTEKEQAAPSNLKELISQTMVSWAQECHIQDPELVRKMFSLLRRQYDSIGELLRAMRKAYTISAASVQDTINLLASLGQIRSLLSVRMGKEEEKLMIDGLGDIMNNKVFYQHPNLMRILGMHETVMEVMVNVLGGDKSQEIAFPKMVASCCRFLCYFCRISRQNQKAMFDHLSYLLENSSVGLASPAMRGSTPLDVAASSVMDNNGLALALEEPDLDKVVTYLAGCGLQSCPMLLAKGYPDIGWNPIEGERYLSFLRFAVFVNGESVEENSSVVVKLLIRRPECFGPALRGEGGNGLLAAMKEAIKISEMPALDLPGSVHGVSSDEEVVHMGNAIMSFYSALIDLLGRCAPEMHLINKGKGEALRIRAILRSLVPTEDLVGIISIPLKMPIINKDGSMTEPDMSACFCPDHKAPMVLFLDRVYGIEDQSFLLHLLEVGFLPDLKAATTLDTEVLCTTETALAMNRYIGSAMLPLLTRCAPLFAGTEHYASLIDSTLHTIYRLSKGRSLTKAQRDAIEECLLAVCKHLRPSMLQQLLHRLVFDVPLLTEYCKMPLRLLTNHYEQNWKYYCLPSGWGSYGTASEDELLLTKKIFWGVFDSLSQKKYDAELFKMAMPCLSAIAGALPPDYVDASISTTVEKSVSVDAQGNFDPKPINTANIAVPEKLEHFANKYAEHSHEKWSAEKVLLGWKYGDCVDEKAKTHPQLRTYKALTEKEKEIYRWPIRESLKSMLAMGWSVDRTKDGESMSQQRENEKMRKISQTSQANGFNPSPIDTSSVVLSRELQGMVELVAENHHNIWAKKKKSDLGSRGGGTHPLLVPYDTLTAKEKARDREKAQDLFRFLQINGYSITRGLKDLEQDSSSMEKRFAYRFLKKLLKYVDSAQEFIAHLESMAASGKTDRSPHEQEIKFFAKVLLPLIDQYFKNHSLYFLSSPSKNLSSSGYASNKEKEMVTSLFCKLAALVRHRISLFGKPITPCPCISPFLAIGRPTRSLSLANRTVMKSGSETVRVGLRTFFENAAEDLEKTFENLKHGKFTHSRSQMKGVSQNINYTTVALLPILTALFEHITQYHFGVDLLLDDVQVSCYRILTSLYALGTGKNIYVERQLPALGQCLATLAGAMPVAFLEPLLNTYNPCSVFNTKSARERTILGIPDSVEEMCPGMPQLDGLVKDINDMAESGARYTEMPHVIEVVLPMLCNYLSYWWERGPENQPAIGGSVCCTTVTSEHLSLILGNILKILNNNLGIDEASWMKRIAVYVQPIIGKARADLLKSHFLPTLEKLKKKTVKVVAEEELLKADSKGDTQEAELLILDEFAVLCRDLYAFYPMLIRYVDNNRSRWLKEPDADSNELFRMVAEIFILWCKSHNFKREEQNFVVQNEINNLSFLTGDNKAKMSKSGGQDQERKHKKRRGEFYSIQTSLIVAALKKMLPIGLNMCTPGDQELISLAKTRYLLRDTDDEVKDHIHQNLHLREKSEDPAVRWQLNLYKDIVMRSEGLSDPERVVDRIQRISAAVFNLEQVEQPLRSKKCVWQKLLSKQRKRAVVACFRMAPLYNLPRHRSINLFLLAYQRIWIETEEYSFEEKLVQDLAVSTCVIPRAALLAWEVSAALVLVHAVARVFYDFVQKTQPKVEEEEEEEIRKQPDPLHQLILHFSHNALTECSNFLFFSQFGHSVFLFQSCAEGEEEEEEEGKEKTFEEKEMEKQKMLYQQARLHDRGAAEMVLQMISASKGRLAAMVTFTLKLGISILNGGNTVVQQVHSYATCKRFRSLSFISVSVLDLNAFERQNKAEGLGMVTEEGSINVSERGSKVLQNDEFTKDLFRFLQLLCEGHNNDFQNFLRTQTGNTTTVNIIISTVDYLLRLQESISDFYWYYSGKDVIDEAGQRNFSQALAVAKQVFNSLTEYIQGPCIGNQQSLAHSRLWDAVVGFLHVFANMQMKLSQDSSQIELLKELLDLYKDIVSFVWNIYRNVVNGTIGKQMVDTLVESSSNVEMILKFFDMFLKLKDLTTSDSFREYDPESKGIISKKDFQKSMENQKQYSQSEIEFLLSCAEADENDMFNYEQFVERFHEPAKDIGFNVAVLLTNLSEHMPHDARLSTFLDLAESVHSYFEPYLGRIEIMGGAKRIERVYFEISESSRTQWEKPQVKESKRQFIFDVVNEGGESEKMELFVNFCEDTIFEMQLASQISEPDPVERPEEDEEDKQSVVDNQEEEEEKSVMLESSSAFTIACISLRKSLCHFRQILTLKSMRRRYRKFKKMSVKEMVRGFFSFFWMIITGLFHFVYSLIWGFFHILWTTMFGGGLVEGAKNMKVTDILGNMPDPTQFGIHGDVLETEKMEGREASALAQLGQMAQGDVAEADLMAELLNIQPKKEGKHGAEPGLGDVSEVVVGDAPSIANGEKKDHDKSKDEGPPERSAEEKKARKKRLGPRKEPPEAFMASFFAGLEIYQTKMLNYLARNFYNLRFLALFVAFAINFILLFYKVTGDYSEDEDPWNGRGRAGEEEDEGALEYFVLQESTGYMAPTLRCLAILHTIISFLCVVGYYYLKVPLVVFKREKEIARKLEFAGLYITEQPSDDDIKGQWDRLVINTPSFPNNYWDKFVKRKVIKKYGDLYGAERIAELLGLDKSALDFNPTEEAVAKEASLVSWLSSIDTKYHIWKLGVVFTDNSFLYLVWYTTMSILGHYNNFFFAAHLLDIAMGFKTLRTILSSVTHNGKQLVLTVGLLAVVVYLYTVVAFNFFRKFYNKSEDDDEPDMKCDDMMTCYLFHMYVGVRAGGGIGDEIEDPAGDPYELYRILFDITFFFFVIVILLAIIQGLIIDAFGELRDQQEQVKEDMETKCFICGIGNDYFDTTPHGFETHTLQEHNLANYLFFLMYLINKDETEHTGQESYVWKMYQERCWDFFPAGDCFRKQYEDQLG</sequence>
<dbReference type="CDD" id="cd12878">
    <property type="entry name" value="SPRY2_RyR"/>
    <property type="match status" value="1"/>
</dbReference>
<dbReference type="Pfam" id="PF02815">
    <property type="entry name" value="MIR"/>
    <property type="match status" value="1"/>
</dbReference>
<dbReference type="FunFam" id="2.80.10.50:FF:000006">
    <property type="entry name" value="Ryanodine receptor 2 (Cardiac)"/>
    <property type="match status" value="1"/>
</dbReference>
<dbReference type="InterPro" id="IPR013333">
    <property type="entry name" value="Ryan_recept"/>
</dbReference>
<dbReference type="GO" id="GO:0030018">
    <property type="term" value="C:Z disc"/>
    <property type="evidence" value="ECO:0007669"/>
    <property type="project" value="TreeGrafter"/>
</dbReference>
<evidence type="ECO:0000256" key="10">
    <source>
        <dbReference type="ARBA" id="ARBA00022989"/>
    </source>
</evidence>
<dbReference type="Gene3D" id="1.10.490.160">
    <property type="match status" value="2"/>
</dbReference>
<comment type="catalytic activity">
    <reaction evidence="16">
        <text>Ca(2+)(in) = Ca(2+)(out)</text>
        <dbReference type="Rhea" id="RHEA:29671"/>
        <dbReference type="ChEBI" id="CHEBI:29108"/>
    </reaction>
</comment>
<evidence type="ECO:0000256" key="7">
    <source>
        <dbReference type="ARBA" id="ARBA00022837"/>
    </source>
</evidence>
<evidence type="ECO:0000256" key="1">
    <source>
        <dbReference type="ARBA" id="ARBA00004326"/>
    </source>
</evidence>
<feature type="transmembrane region" description="Helical" evidence="18">
    <location>
        <begin position="4688"/>
        <end position="4709"/>
    </location>
</feature>
<keyword evidence="4" id="KW-0107">Calcium channel</keyword>
<dbReference type="CDD" id="cd12877">
    <property type="entry name" value="SPRY1_RyR"/>
    <property type="match status" value="1"/>
</dbReference>
<evidence type="ECO:0000256" key="11">
    <source>
        <dbReference type="ARBA" id="ARBA00023065"/>
    </source>
</evidence>
<keyword evidence="13" id="KW-0675">Receptor</keyword>
<feature type="transmembrane region" description="Helical" evidence="18">
    <location>
        <begin position="4233"/>
        <end position="4253"/>
    </location>
</feature>
<feature type="domain" description="MIR" evidence="20">
    <location>
        <begin position="166"/>
        <end position="211"/>
    </location>
</feature>
<evidence type="ECO:0000256" key="12">
    <source>
        <dbReference type="ARBA" id="ARBA00023136"/>
    </source>
</evidence>
<feature type="transmembrane region" description="Helical" evidence="18">
    <location>
        <begin position="4764"/>
        <end position="4787"/>
    </location>
</feature>
<keyword evidence="5 18" id="KW-0812">Transmembrane</keyword>
<dbReference type="PROSITE" id="PS50188">
    <property type="entry name" value="B302_SPRY"/>
    <property type="match status" value="2"/>
</dbReference>
<dbReference type="Gene3D" id="1.10.287.70">
    <property type="match status" value="1"/>
</dbReference>
<feature type="transmembrane region" description="Helical" evidence="18">
    <location>
        <begin position="4430"/>
        <end position="4450"/>
    </location>
</feature>
<keyword evidence="10 18" id="KW-1133">Transmembrane helix</keyword>
<dbReference type="FunFam" id="2.60.120.920:FF:000003">
    <property type="entry name" value="ryanodine receptor isoform X2"/>
    <property type="match status" value="1"/>
</dbReference>
<dbReference type="Gene3D" id="2.80.10.50">
    <property type="match status" value="2"/>
</dbReference>
<keyword evidence="6" id="KW-0677">Repeat</keyword>
<dbReference type="Pfam" id="PF08709">
    <property type="entry name" value="Ins145_P3_rec"/>
    <property type="match status" value="1"/>
</dbReference>
<evidence type="ECO:0000256" key="9">
    <source>
        <dbReference type="ARBA" id="ARBA00022951"/>
    </source>
</evidence>
<keyword evidence="12 18" id="KW-0472">Membrane</keyword>
<reference evidence="21" key="1">
    <citation type="submission" date="2023-05" db="EMBL/GenBank/DDBJ databases">
        <title>High-quality long-read genome of Scophthalmus maximus.</title>
        <authorList>
            <person name="Lien S."/>
            <person name="Martinez P."/>
        </authorList>
    </citation>
    <scope>NUCLEOTIDE SEQUENCE [LARGE SCALE GENOMIC DNA]</scope>
</reference>
<feature type="domain" description="B30.2/SPRY" evidence="19">
    <location>
        <begin position="1276"/>
        <end position="1493"/>
    </location>
</feature>
<dbReference type="GO" id="GO:0005790">
    <property type="term" value="C:smooth endoplasmic reticulum"/>
    <property type="evidence" value="ECO:0007669"/>
    <property type="project" value="TreeGrafter"/>
</dbReference>
<dbReference type="InterPro" id="IPR001870">
    <property type="entry name" value="B30.2/SPRY"/>
</dbReference>
<feature type="transmembrane region" description="Helical" evidence="18">
    <location>
        <begin position="4497"/>
        <end position="4515"/>
    </location>
</feature>
<keyword evidence="8" id="KW-0112">Calmodulin-binding</keyword>
<dbReference type="InterPro" id="IPR005821">
    <property type="entry name" value="Ion_trans_dom"/>
</dbReference>
<accession>A0A8D3CKV6</accession>
<dbReference type="InterPro" id="IPR015925">
    <property type="entry name" value="Ryanodine_IP3_receptor"/>
</dbReference>
<dbReference type="Pfam" id="PF01365">
    <property type="entry name" value="RYDR_ITPR"/>
    <property type="match status" value="2"/>
</dbReference>
<evidence type="ECO:0000256" key="6">
    <source>
        <dbReference type="ARBA" id="ARBA00022737"/>
    </source>
</evidence>
<dbReference type="CDD" id="cd12879">
    <property type="entry name" value="SPRY3_RyR"/>
    <property type="match status" value="1"/>
</dbReference>
<evidence type="ECO:0000256" key="5">
    <source>
        <dbReference type="ARBA" id="ARBA00022692"/>
    </source>
</evidence>
<dbReference type="GO" id="GO:0014808">
    <property type="term" value="P:release of sequestered calcium ion into cytosol by sarcoplasmic reticulum"/>
    <property type="evidence" value="ECO:0007669"/>
    <property type="project" value="TreeGrafter"/>
</dbReference>
<organism evidence="21 22">
    <name type="scientific">Scophthalmus maximus</name>
    <name type="common">Turbot</name>
    <name type="synonym">Psetta maxima</name>
    <dbReference type="NCBI Taxonomy" id="52904"/>
    <lineage>
        <taxon>Eukaryota</taxon>
        <taxon>Metazoa</taxon>
        <taxon>Chordata</taxon>
        <taxon>Craniata</taxon>
        <taxon>Vertebrata</taxon>
        <taxon>Euteleostomi</taxon>
        <taxon>Actinopterygii</taxon>
        <taxon>Neopterygii</taxon>
        <taxon>Teleostei</taxon>
        <taxon>Neoteleostei</taxon>
        <taxon>Acanthomorphata</taxon>
        <taxon>Carangaria</taxon>
        <taxon>Pleuronectiformes</taxon>
        <taxon>Pleuronectoidei</taxon>
        <taxon>Scophthalmidae</taxon>
        <taxon>Scophthalmus</taxon>
    </lineage>
</organism>
<dbReference type="SUPFAM" id="SSF82109">
    <property type="entry name" value="MIR domain"/>
    <property type="match status" value="2"/>
</dbReference>
<dbReference type="FunFam" id="2.80.10.50:FF:000009">
    <property type="entry name" value="Ryanodine receptor 1 (skeletal)"/>
    <property type="match status" value="1"/>
</dbReference>
<dbReference type="GO" id="GO:0034704">
    <property type="term" value="C:calcium channel complex"/>
    <property type="evidence" value="ECO:0007669"/>
    <property type="project" value="TreeGrafter"/>
</dbReference>
<dbReference type="InterPro" id="IPR003032">
    <property type="entry name" value="Ryanodine_rcpt"/>
</dbReference>
<feature type="domain" description="MIR" evidence="20">
    <location>
        <begin position="104"/>
        <end position="159"/>
    </location>
</feature>
<protein>
    <submittedName>
        <fullName evidence="21">Ryanodine receptor 3</fullName>
    </submittedName>
</protein>
<dbReference type="SUPFAM" id="SSF47473">
    <property type="entry name" value="EF-hand"/>
    <property type="match status" value="1"/>
</dbReference>
<dbReference type="InterPro" id="IPR013662">
    <property type="entry name" value="RIH_assoc-dom"/>
</dbReference>
<feature type="region of interest" description="Disordered" evidence="17">
    <location>
        <begin position="4364"/>
        <end position="4401"/>
    </location>
</feature>
<dbReference type="SUPFAM" id="SSF100909">
    <property type="entry name" value="IP3 receptor type 1 binding core, domain 2"/>
    <property type="match status" value="2"/>
</dbReference>
<dbReference type="Gene3D" id="6.20.350.10">
    <property type="match status" value="1"/>
</dbReference>
<keyword evidence="7" id="KW-0106">Calcium</keyword>
<dbReference type="FunFam" id="1.25.10.30:FF:000002">
    <property type="entry name" value="ryanodine receptor isoform X2"/>
    <property type="match status" value="1"/>
</dbReference>
<feature type="domain" description="B30.2/SPRY" evidence="19">
    <location>
        <begin position="1026"/>
        <end position="1230"/>
    </location>
</feature>
<dbReference type="Pfam" id="PF00520">
    <property type="entry name" value="Ion_trans"/>
    <property type="match status" value="1"/>
</dbReference>
<dbReference type="InterPro" id="IPR048581">
    <property type="entry name" value="RYDR_Jsol"/>
</dbReference>
<evidence type="ECO:0000256" key="2">
    <source>
        <dbReference type="ARBA" id="ARBA00022448"/>
    </source>
</evidence>
<reference evidence="21" key="2">
    <citation type="submission" date="2025-08" db="UniProtKB">
        <authorList>
            <consortium name="Ensembl"/>
        </authorList>
    </citation>
    <scope>IDENTIFICATION</scope>
</reference>
<dbReference type="Gene3D" id="2.60.120.920">
    <property type="match status" value="3"/>
</dbReference>
<evidence type="ECO:0000256" key="4">
    <source>
        <dbReference type="ARBA" id="ARBA00022673"/>
    </source>
</evidence>
<evidence type="ECO:0000256" key="13">
    <source>
        <dbReference type="ARBA" id="ARBA00023170"/>
    </source>
</evidence>
<dbReference type="SMART" id="SM00449">
    <property type="entry name" value="SPRY"/>
    <property type="match status" value="3"/>
</dbReference>
<evidence type="ECO:0000256" key="3">
    <source>
        <dbReference type="ARBA" id="ARBA00022568"/>
    </source>
</evidence>
<dbReference type="Pfam" id="PF02026">
    <property type="entry name" value="RyR"/>
    <property type="match status" value="4"/>
</dbReference>
<dbReference type="Pfam" id="PF00622">
    <property type="entry name" value="SPRY"/>
    <property type="match status" value="3"/>
</dbReference>
<keyword evidence="14" id="KW-1071">Ligand-gated ion channel</keyword>
<evidence type="ECO:0000259" key="19">
    <source>
        <dbReference type="PROSITE" id="PS50188"/>
    </source>
</evidence>
<dbReference type="Ensembl" id="ENSSMAT00000039601.1">
    <property type="protein sequence ID" value="ENSSMAP00000047914.1"/>
    <property type="gene ID" value="ENSSMAG00000005898.2"/>
</dbReference>
<dbReference type="Proteomes" id="UP000694558">
    <property type="component" value="Chromosome 17"/>
</dbReference>
<dbReference type="InterPro" id="IPR043136">
    <property type="entry name" value="B30.2/SPRY_sf"/>
</dbReference>
<dbReference type="FunFam" id="2.60.120.920:FF:000019">
    <property type="entry name" value="Ryanodine receptor 1 (skeletal)"/>
    <property type="match status" value="1"/>
</dbReference>
<dbReference type="FunFam" id="1.10.287.70:FF:000017">
    <property type="entry name" value="ryanodine receptor isoform X2"/>
    <property type="match status" value="1"/>
</dbReference>
<dbReference type="FunFam" id="1.10.490.160:FF:000001">
    <property type="entry name" value="Ryanodine receptor 2 (Cardiac)"/>
    <property type="match status" value="1"/>
</dbReference>
<dbReference type="InterPro" id="IPR014821">
    <property type="entry name" value="Ins145_P3_rcpt"/>
</dbReference>
<dbReference type="InterPro" id="IPR011992">
    <property type="entry name" value="EF-hand-dom_pair"/>
</dbReference>
<proteinExistence type="predicted"/>
<feature type="region of interest" description="Disordered" evidence="17">
    <location>
        <begin position="1789"/>
        <end position="1822"/>
    </location>
</feature>
<dbReference type="InterPro" id="IPR000699">
    <property type="entry name" value="RIH_dom"/>
</dbReference>
<evidence type="ECO:0000256" key="14">
    <source>
        <dbReference type="ARBA" id="ARBA00023286"/>
    </source>
</evidence>
<comment type="subcellular location">
    <subcellularLocation>
        <location evidence="1">Sarcoplasmic reticulum membrane</location>
        <topology evidence="1">Multi-pass membrane protein</topology>
    </subcellularLocation>
</comment>
<dbReference type="Pfam" id="PF21119">
    <property type="entry name" value="RYDR_Jsol"/>
    <property type="match status" value="1"/>
</dbReference>
<evidence type="ECO:0000256" key="8">
    <source>
        <dbReference type="ARBA" id="ARBA00022860"/>
    </source>
</evidence>
<dbReference type="InterPro" id="IPR013320">
    <property type="entry name" value="ConA-like_dom_sf"/>
</dbReference>
<dbReference type="GO" id="GO:0006874">
    <property type="term" value="P:intracellular calcium ion homeostasis"/>
    <property type="evidence" value="ECO:0007669"/>
    <property type="project" value="InterPro"/>
</dbReference>
<dbReference type="InterPro" id="IPR009460">
    <property type="entry name" value="Ryanrecept_TM4-6"/>
</dbReference>
<gene>
    <name evidence="21" type="primary">RYR3</name>
</gene>